<keyword evidence="2" id="KW-1185">Reference proteome</keyword>
<accession>A0ABN0Y1L8</accession>
<gene>
    <name evidence="1" type="ORF">GCM10010319_68060</name>
</gene>
<reference evidence="1 2" key="1">
    <citation type="journal article" date="2019" name="Int. J. Syst. Evol. Microbiol.">
        <title>The Global Catalogue of Microorganisms (GCM) 10K type strain sequencing project: providing services to taxonomists for standard genome sequencing and annotation.</title>
        <authorList>
            <consortium name="The Broad Institute Genomics Platform"/>
            <consortium name="The Broad Institute Genome Sequencing Center for Infectious Disease"/>
            <person name="Wu L."/>
            <person name="Ma J."/>
        </authorList>
    </citation>
    <scope>NUCLEOTIDE SEQUENCE [LARGE SCALE GENOMIC DNA]</scope>
    <source>
        <strain evidence="1 2">JCM 4565</strain>
    </source>
</reference>
<dbReference type="EMBL" id="BAAABW010000040">
    <property type="protein sequence ID" value="GAA0379908.1"/>
    <property type="molecule type" value="Genomic_DNA"/>
</dbReference>
<evidence type="ECO:0000313" key="1">
    <source>
        <dbReference type="EMBL" id="GAA0379908.1"/>
    </source>
</evidence>
<proteinExistence type="predicted"/>
<sequence length="147" mass="15512">MTVVGMLNDCAAITPGLIPVVLYAAADTDAVAASLLEQARRHATDREWLPVLELIDAPAVPLTDRPGWAHAVQALSDQTARGIVVSAAAMVADGSAEFEALMVLARDRGAFLVEATGAVPRRTPGQVHRRRVLHEAASGGFPLWGIK</sequence>
<protein>
    <submittedName>
        <fullName evidence="1">Uncharacterized protein</fullName>
    </submittedName>
</protein>
<organism evidence="1 2">
    <name type="scientific">Streptomyces blastmyceticus</name>
    <dbReference type="NCBI Taxonomy" id="68180"/>
    <lineage>
        <taxon>Bacteria</taxon>
        <taxon>Bacillati</taxon>
        <taxon>Actinomycetota</taxon>
        <taxon>Actinomycetes</taxon>
        <taxon>Kitasatosporales</taxon>
        <taxon>Streptomycetaceae</taxon>
        <taxon>Streptomyces</taxon>
    </lineage>
</organism>
<dbReference type="Proteomes" id="UP001500063">
    <property type="component" value="Unassembled WGS sequence"/>
</dbReference>
<comment type="caution">
    <text evidence="1">The sequence shown here is derived from an EMBL/GenBank/DDBJ whole genome shotgun (WGS) entry which is preliminary data.</text>
</comment>
<name>A0ABN0Y1L8_9ACTN</name>
<evidence type="ECO:0000313" key="2">
    <source>
        <dbReference type="Proteomes" id="UP001500063"/>
    </source>
</evidence>